<keyword evidence="5 7" id="KW-0472">Membrane</keyword>
<feature type="transmembrane region" description="Helical" evidence="7">
    <location>
        <begin position="568"/>
        <end position="588"/>
    </location>
</feature>
<comment type="similarity">
    <text evidence="6">Belongs to the ABC-4 integral membrane protein family.</text>
</comment>
<evidence type="ECO:0000259" key="9">
    <source>
        <dbReference type="Pfam" id="PF12704"/>
    </source>
</evidence>
<dbReference type="GO" id="GO:0005886">
    <property type="term" value="C:plasma membrane"/>
    <property type="evidence" value="ECO:0007669"/>
    <property type="project" value="UniProtKB-SubCell"/>
</dbReference>
<accession>A0A1G6Q0S1</accession>
<feature type="transmembrane region" description="Helical" evidence="7">
    <location>
        <begin position="490"/>
        <end position="507"/>
    </location>
</feature>
<comment type="subcellular location">
    <subcellularLocation>
        <location evidence="1">Cell membrane</location>
        <topology evidence="1">Multi-pass membrane protein</topology>
    </subcellularLocation>
</comment>
<sequence length="953" mass="108538">MVAYIFIFLVLLIFLFLLKDRLITKISFKNIFRKKTQTFLILLGTMIGTSFIIGAMGINDTYNNFVNTNIEKFYYKIDAVVNVDGIEQDKVDEALSKIKQDVDDENILPVYYKMYPVLKEGQIQQLNFSDITNVAVFGFPFEKYKNSEFYNEIYSEPLGPNQAIITQDLADNLEVKVGDVIQILDSANVATILFPNKYEIRDIINSKGLLNYRGRNSESQRGAVILNERKAANLLRATGSKPNQYLINLDDFENQEQIFAEIESLEESIDGLSVVFPKKRQREMLSSGEISAIFLALSSFSFLAGGILMISIYSMLMNQRKKEMGVLRAIGFKKDKIRRMIFFEGVFYNLFSVPLGLISGYLLSRFTFEQISGFSESLSNFELFSYFPQINEFFVRPESFIISGIAGFLIPTIFIYFYSYNVSNMNIVNAIKGIKQESKSRTKTYLAGYLIISLLVSWLLNFNYSVIYFLISTFALLLPLIFKKLMDKKIFINIAYFAVFLSTILIPSEDYIFIGAKSFVMIISSVVIFLYDFDFIILGIKKLLNIFKINKAIVNISTSYPSKKKGDVSLIIILYSIVLFLIVISTIIPNIQRTQMNRSRDELFAGFDGAVINIPVPLLSTKSDKSQIKEIKYVEEAANFYYVPSTLVNADNEYFPLMIGSDEFFDVNNIKVKEKMDYMKNMSDREVWQEIKNNPNYIAFPESINNSLKEKVKVGQEIEIGKLNATFSMTERPELSENVEMKIPFTVAAIIPEVINTITMGPIVSDNFEGYSQFIQGSFNGQIFTLQENYVRKELENVFKQNKYFFVLVDDLVNFGLNATEGVFSIINSFLYFGLIVGVVGLAITFIKSIDLRTSAIGMLKAIGFNNKMVFESFFIEYSIMIFLAILSGLLSGIIGSYNIYTVFIGEAMPFIIPWMNLIYIAIGLYAVSIASIIIPLYNTTKIQAAESMRVED</sequence>
<evidence type="ECO:0000256" key="4">
    <source>
        <dbReference type="ARBA" id="ARBA00022989"/>
    </source>
</evidence>
<feature type="transmembrane region" description="Helical" evidence="7">
    <location>
        <begin position="6"/>
        <end position="24"/>
    </location>
</feature>
<keyword evidence="4 7" id="KW-1133">Transmembrane helix</keyword>
<protein>
    <submittedName>
        <fullName evidence="10">Putative ABC transport system permease protein</fullName>
    </submittedName>
</protein>
<evidence type="ECO:0000256" key="3">
    <source>
        <dbReference type="ARBA" id="ARBA00022692"/>
    </source>
</evidence>
<evidence type="ECO:0000259" key="8">
    <source>
        <dbReference type="Pfam" id="PF02687"/>
    </source>
</evidence>
<reference evidence="10 11" key="1">
    <citation type="submission" date="2016-10" db="EMBL/GenBank/DDBJ databases">
        <authorList>
            <person name="de Groot N.N."/>
        </authorList>
    </citation>
    <scope>NUCLEOTIDE SEQUENCE [LARGE SCALE GENOMIC DNA]</scope>
    <source>
        <strain evidence="10 11">WG14</strain>
    </source>
</reference>
<dbReference type="AlphaFoldDB" id="A0A1G6Q0S1"/>
<name>A0A1G6Q0S1_9BACT</name>
<dbReference type="EMBL" id="FMYV01000010">
    <property type="protein sequence ID" value="SDC86062.1"/>
    <property type="molecule type" value="Genomic_DNA"/>
</dbReference>
<feature type="transmembrane region" description="Helical" evidence="7">
    <location>
        <begin position="519"/>
        <end position="540"/>
    </location>
</feature>
<dbReference type="Pfam" id="PF12704">
    <property type="entry name" value="MacB_PCD"/>
    <property type="match status" value="1"/>
</dbReference>
<proteinExistence type="inferred from homology"/>
<feature type="transmembrane region" description="Helical" evidence="7">
    <location>
        <begin position="290"/>
        <end position="316"/>
    </location>
</feature>
<dbReference type="PANTHER" id="PTHR30572:SF4">
    <property type="entry name" value="ABC TRANSPORTER PERMEASE YTRF"/>
    <property type="match status" value="1"/>
</dbReference>
<gene>
    <name evidence="10" type="ORF">SAMN04488588_1949</name>
</gene>
<dbReference type="InterPro" id="IPR050250">
    <property type="entry name" value="Macrolide_Exporter_MacB"/>
</dbReference>
<feature type="transmembrane region" description="Helical" evidence="7">
    <location>
        <begin position="36"/>
        <end position="58"/>
    </location>
</feature>
<dbReference type="RefSeq" id="WP_091405392.1">
    <property type="nucleotide sequence ID" value="NZ_FMYV01000010.1"/>
</dbReference>
<dbReference type="STRING" id="28234.SAMN04488588_1949"/>
<dbReference type="GO" id="GO:0022857">
    <property type="term" value="F:transmembrane transporter activity"/>
    <property type="evidence" value="ECO:0007669"/>
    <property type="project" value="TreeGrafter"/>
</dbReference>
<feature type="domain" description="ABC3 transporter permease C-terminal" evidence="8">
    <location>
        <begin position="829"/>
        <end position="944"/>
    </location>
</feature>
<keyword evidence="11" id="KW-1185">Reference proteome</keyword>
<feature type="transmembrane region" description="Helical" evidence="7">
    <location>
        <begin position="442"/>
        <end position="460"/>
    </location>
</feature>
<feature type="transmembrane region" description="Helical" evidence="7">
    <location>
        <begin position="466"/>
        <end position="483"/>
    </location>
</feature>
<feature type="domain" description="MacB-like periplasmic core" evidence="9">
    <location>
        <begin position="38"/>
        <end position="264"/>
    </location>
</feature>
<feature type="transmembrane region" description="Helical" evidence="7">
    <location>
        <begin position="918"/>
        <end position="940"/>
    </location>
</feature>
<dbReference type="Proteomes" id="UP000199322">
    <property type="component" value="Unassembled WGS sequence"/>
</dbReference>
<feature type="transmembrane region" description="Helical" evidence="7">
    <location>
        <begin position="400"/>
        <end position="421"/>
    </location>
</feature>
<organism evidence="10 11">
    <name type="scientific">Geotoga petraea</name>
    <dbReference type="NCBI Taxonomy" id="28234"/>
    <lineage>
        <taxon>Bacteria</taxon>
        <taxon>Thermotogati</taxon>
        <taxon>Thermotogota</taxon>
        <taxon>Thermotogae</taxon>
        <taxon>Petrotogales</taxon>
        <taxon>Petrotogaceae</taxon>
        <taxon>Geotoga</taxon>
    </lineage>
</organism>
<dbReference type="InterPro" id="IPR003838">
    <property type="entry name" value="ABC3_permease_C"/>
</dbReference>
<feature type="transmembrane region" description="Helical" evidence="7">
    <location>
        <begin position="871"/>
        <end position="898"/>
    </location>
</feature>
<feature type="transmembrane region" description="Helical" evidence="7">
    <location>
        <begin position="830"/>
        <end position="850"/>
    </location>
</feature>
<evidence type="ECO:0000313" key="10">
    <source>
        <dbReference type="EMBL" id="SDC86062.1"/>
    </source>
</evidence>
<keyword evidence="3 7" id="KW-0812">Transmembrane</keyword>
<keyword evidence="2" id="KW-1003">Cell membrane</keyword>
<feature type="domain" description="ABC3 transporter permease C-terminal" evidence="8">
    <location>
        <begin position="297"/>
        <end position="427"/>
    </location>
</feature>
<feature type="transmembrane region" description="Helical" evidence="7">
    <location>
        <begin position="341"/>
        <end position="363"/>
    </location>
</feature>
<evidence type="ECO:0000256" key="6">
    <source>
        <dbReference type="ARBA" id="ARBA00038076"/>
    </source>
</evidence>
<dbReference type="PANTHER" id="PTHR30572">
    <property type="entry name" value="MEMBRANE COMPONENT OF TRANSPORTER-RELATED"/>
    <property type="match status" value="1"/>
</dbReference>
<evidence type="ECO:0000313" key="11">
    <source>
        <dbReference type="Proteomes" id="UP000199322"/>
    </source>
</evidence>
<dbReference type="Pfam" id="PF02687">
    <property type="entry name" value="FtsX"/>
    <property type="match status" value="2"/>
</dbReference>
<evidence type="ECO:0000256" key="2">
    <source>
        <dbReference type="ARBA" id="ARBA00022475"/>
    </source>
</evidence>
<evidence type="ECO:0000256" key="5">
    <source>
        <dbReference type="ARBA" id="ARBA00023136"/>
    </source>
</evidence>
<evidence type="ECO:0000256" key="7">
    <source>
        <dbReference type="SAM" id="Phobius"/>
    </source>
</evidence>
<evidence type="ECO:0000256" key="1">
    <source>
        <dbReference type="ARBA" id="ARBA00004651"/>
    </source>
</evidence>
<dbReference type="InterPro" id="IPR025857">
    <property type="entry name" value="MacB_PCD"/>
</dbReference>